<dbReference type="AlphaFoldDB" id="A0A1I4QXF9"/>
<reference evidence="2 4" key="1">
    <citation type="submission" date="2016-12" db="EMBL/GenBank/DDBJ databases">
        <authorList>
            <person name="Song W.-J."/>
            <person name="Kurnit D.M."/>
        </authorList>
    </citation>
    <scope>NUCLEOTIDE SEQUENCE [LARGE SCALE GENOMIC DNA]</scope>
    <source>
        <strain evidence="2 4">CGB1038-1_S1</strain>
    </source>
</reference>
<accession>A0A1I4QXF9</accession>
<reference evidence="3 5" key="2">
    <citation type="submission" date="2017-05" db="EMBL/GenBank/DDBJ databases">
        <title>The Genome Sequence of Enterococcus mundtii 6B1_DIV0119.</title>
        <authorList>
            <consortium name="The Broad Institute Genomics Platform"/>
            <consortium name="The Broad Institute Genomic Center for Infectious Diseases"/>
            <person name="Earl A."/>
            <person name="Manson A."/>
            <person name="Schwartman J."/>
            <person name="Gilmore M."/>
            <person name="Abouelleil A."/>
            <person name="Cao P."/>
            <person name="Chapman S."/>
            <person name="Cusick C."/>
            <person name="Shea T."/>
            <person name="Young S."/>
            <person name="Neafsey D."/>
            <person name="Nusbaum C."/>
            <person name="Birren B."/>
        </authorList>
    </citation>
    <scope>NUCLEOTIDE SEQUENCE [LARGE SCALE GENOMIC DNA]</scope>
    <source>
        <strain evidence="3 5">6B1_DIV0119</strain>
    </source>
</reference>
<dbReference type="EMBL" id="NGMS01000009">
    <property type="protein sequence ID" value="OTP19925.1"/>
    <property type="molecule type" value="Genomic_DNA"/>
</dbReference>
<evidence type="ECO:0000313" key="2">
    <source>
        <dbReference type="EMBL" id="ONN40953.1"/>
    </source>
</evidence>
<comment type="caution">
    <text evidence="2">The sequence shown here is derived from an EMBL/GenBank/DDBJ whole genome shotgun (WGS) entry which is preliminary data.</text>
</comment>
<dbReference type="InterPro" id="IPR031807">
    <property type="entry name" value="HicB-like"/>
</dbReference>
<organism evidence="2 4">
    <name type="scientific">Enterococcus mundtii</name>
    <dbReference type="NCBI Taxonomy" id="53346"/>
    <lineage>
        <taxon>Bacteria</taxon>
        <taxon>Bacillati</taxon>
        <taxon>Bacillota</taxon>
        <taxon>Bacilli</taxon>
        <taxon>Lactobacillales</taxon>
        <taxon>Enterococcaceae</taxon>
        <taxon>Enterococcus</taxon>
    </lineage>
</organism>
<dbReference type="InterPro" id="IPR035069">
    <property type="entry name" value="TTHA1013/TTHA0281-like"/>
</dbReference>
<evidence type="ECO:0000259" key="1">
    <source>
        <dbReference type="Pfam" id="PF15919"/>
    </source>
</evidence>
<dbReference type="Proteomes" id="UP000189299">
    <property type="component" value="Unassembled WGS sequence"/>
</dbReference>
<dbReference type="EMBL" id="MSTR01000017">
    <property type="protein sequence ID" value="ONN40953.1"/>
    <property type="molecule type" value="Genomic_DNA"/>
</dbReference>
<gene>
    <name evidence="3" type="ORF">A5802_003329</name>
    <name evidence="2" type="ORF">BTN92_13965</name>
</gene>
<dbReference type="OrthoDB" id="5419659at2"/>
<dbReference type="STRING" id="53346.A5802_003329"/>
<dbReference type="SUPFAM" id="SSF143100">
    <property type="entry name" value="TTHA1013/TTHA0281-like"/>
    <property type="match status" value="1"/>
</dbReference>
<protein>
    <submittedName>
        <fullName evidence="2">Toxin-antitoxin system, antitoxin component, HicB family protein</fullName>
    </submittedName>
</protein>
<proteinExistence type="predicted"/>
<dbReference type="Gene3D" id="3.30.160.250">
    <property type="match status" value="1"/>
</dbReference>
<dbReference type="Proteomes" id="UP000195024">
    <property type="component" value="Unassembled WGS sequence"/>
</dbReference>
<evidence type="ECO:0000313" key="5">
    <source>
        <dbReference type="Proteomes" id="UP000195024"/>
    </source>
</evidence>
<name>A0A1I4QXF9_ENTMU</name>
<sequence length="128" mass="14050">MKKVYPAIFEKDPVGYGIYFPDVEGAVTQSEDIAQGLELAADALGIMLGDLVEKNMPLPTPTAINALSVNPETEFATLISVDLNDYLKDVQLDKKTIKIPHWLNVRATNEGINFSKTMTEALAQKLNV</sequence>
<dbReference type="Pfam" id="PF15919">
    <property type="entry name" value="HicB_lk_antitox"/>
    <property type="match status" value="1"/>
</dbReference>
<feature type="domain" description="HicB-like antitoxin of toxin-antitoxin system" evidence="1">
    <location>
        <begin position="5"/>
        <end position="103"/>
    </location>
</feature>
<evidence type="ECO:0000313" key="4">
    <source>
        <dbReference type="Proteomes" id="UP000189299"/>
    </source>
</evidence>
<dbReference type="RefSeq" id="WP_034690421.1">
    <property type="nucleotide sequence ID" value="NZ_CABMMO010000017.1"/>
</dbReference>
<evidence type="ECO:0000313" key="3">
    <source>
        <dbReference type="EMBL" id="OTP19925.1"/>
    </source>
</evidence>